<dbReference type="SUPFAM" id="SSF111369">
    <property type="entry name" value="HlyD-like secretion proteins"/>
    <property type="match status" value="1"/>
</dbReference>
<sequence length="163" mass="17492">MKKKIIIISGAFLLFASVGFVLNKNKNAIDAKNVIVDRSSIPVAVTVVKVSNQSVSGNLELPATLEPSKQADISAVTSGKISSLRIILGSTVGAGQVIGAVDTRQQQINLKDAKEVLAKAQKDYQLNKELFEGNAGTAQSVKDAERTLEGARTKQFYQYTIQN</sequence>
<comment type="caution">
    <text evidence="2">The sequence shown here is derived from an EMBL/GenBank/DDBJ whole genome shotgun (WGS) entry which is preliminary data.</text>
</comment>
<reference evidence="3" key="1">
    <citation type="journal article" date="2019" name="Int. J. Syst. Evol. Microbiol.">
        <title>The Global Catalogue of Microorganisms (GCM) 10K type strain sequencing project: providing services to taxonomists for standard genome sequencing and annotation.</title>
        <authorList>
            <consortium name="The Broad Institute Genomics Platform"/>
            <consortium name="The Broad Institute Genome Sequencing Center for Infectious Disease"/>
            <person name="Wu L."/>
            <person name="Ma J."/>
        </authorList>
    </citation>
    <scope>NUCLEOTIDE SEQUENCE [LARGE SCALE GENOMIC DNA]</scope>
    <source>
        <strain evidence="3">CGMCC 1.12811</strain>
    </source>
</reference>
<gene>
    <name evidence="2" type="ORF">GCM10008015_30760</name>
</gene>
<dbReference type="Gene3D" id="1.10.287.470">
    <property type="entry name" value="Helix hairpin bin"/>
    <property type="match status" value="1"/>
</dbReference>
<feature type="coiled-coil region" evidence="1">
    <location>
        <begin position="103"/>
        <end position="130"/>
    </location>
</feature>
<evidence type="ECO:0000313" key="3">
    <source>
        <dbReference type="Proteomes" id="UP000658793"/>
    </source>
</evidence>
<evidence type="ECO:0000256" key="1">
    <source>
        <dbReference type="SAM" id="Coils"/>
    </source>
</evidence>
<dbReference type="PANTHER" id="PTHR30469">
    <property type="entry name" value="MULTIDRUG RESISTANCE PROTEIN MDTA"/>
    <property type="match status" value="1"/>
</dbReference>
<dbReference type="Gene3D" id="2.40.50.100">
    <property type="match status" value="1"/>
</dbReference>
<protein>
    <submittedName>
        <fullName evidence="2">Uncharacterized protein</fullName>
    </submittedName>
</protein>
<organism evidence="2 3">
    <name type="scientific">Flavobacterium palustre</name>
    <dbReference type="NCBI Taxonomy" id="1476463"/>
    <lineage>
        <taxon>Bacteria</taxon>
        <taxon>Pseudomonadati</taxon>
        <taxon>Bacteroidota</taxon>
        <taxon>Flavobacteriia</taxon>
        <taxon>Flavobacteriales</taxon>
        <taxon>Flavobacteriaceae</taxon>
        <taxon>Flavobacterium</taxon>
    </lineage>
</organism>
<keyword evidence="1" id="KW-0175">Coiled coil</keyword>
<dbReference type="RefSeq" id="WP_188495645.1">
    <property type="nucleotide sequence ID" value="NZ_BMGA01000011.1"/>
</dbReference>
<proteinExistence type="predicted"/>
<accession>A0ABQ1HSB2</accession>
<dbReference type="EMBL" id="BMGA01000011">
    <property type="protein sequence ID" value="GGA88030.1"/>
    <property type="molecule type" value="Genomic_DNA"/>
</dbReference>
<evidence type="ECO:0000313" key="2">
    <source>
        <dbReference type="EMBL" id="GGA88030.1"/>
    </source>
</evidence>
<keyword evidence="3" id="KW-1185">Reference proteome</keyword>
<dbReference type="Proteomes" id="UP000658793">
    <property type="component" value="Unassembled WGS sequence"/>
</dbReference>
<name>A0ABQ1HSB2_9FLAO</name>